<comment type="caution">
    <text evidence="7">The sequence shown here is derived from an EMBL/GenBank/DDBJ whole genome shotgun (WGS) entry which is preliminary data.</text>
</comment>
<evidence type="ECO:0000313" key="8">
    <source>
        <dbReference type="Proteomes" id="UP000318710"/>
    </source>
</evidence>
<keyword evidence="4 6" id="KW-1133">Transmembrane helix</keyword>
<dbReference type="Pfam" id="PF03379">
    <property type="entry name" value="CcmB"/>
    <property type="match status" value="1"/>
</dbReference>
<evidence type="ECO:0000256" key="2">
    <source>
        <dbReference type="ARBA" id="ARBA00010544"/>
    </source>
</evidence>
<feature type="transmembrane region" description="Helical" evidence="6">
    <location>
        <begin position="184"/>
        <end position="210"/>
    </location>
</feature>
<name>A0A520N2Q9_9GAMM</name>
<organism evidence="7 8">
    <name type="scientific">SAR86 cluster bacterium</name>
    <dbReference type="NCBI Taxonomy" id="2030880"/>
    <lineage>
        <taxon>Bacteria</taxon>
        <taxon>Pseudomonadati</taxon>
        <taxon>Pseudomonadota</taxon>
        <taxon>Gammaproteobacteria</taxon>
        <taxon>SAR86 cluster</taxon>
    </lineage>
</organism>
<proteinExistence type="inferred from homology"/>
<dbReference type="Proteomes" id="UP000318710">
    <property type="component" value="Unassembled WGS sequence"/>
</dbReference>
<gene>
    <name evidence="7" type="ORF">EVA93_02505</name>
</gene>
<feature type="transmembrane region" description="Helical" evidence="6">
    <location>
        <begin position="154"/>
        <end position="178"/>
    </location>
</feature>
<dbReference type="GO" id="GO:0015232">
    <property type="term" value="F:heme transmembrane transporter activity"/>
    <property type="evidence" value="ECO:0007669"/>
    <property type="project" value="InterPro"/>
</dbReference>
<evidence type="ECO:0000256" key="6">
    <source>
        <dbReference type="SAM" id="Phobius"/>
    </source>
</evidence>
<dbReference type="AlphaFoldDB" id="A0A520N2Q9"/>
<dbReference type="EMBL" id="SHBF01000011">
    <property type="protein sequence ID" value="RZO27726.1"/>
    <property type="molecule type" value="Genomic_DNA"/>
</dbReference>
<feature type="transmembrane region" description="Helical" evidence="6">
    <location>
        <begin position="21"/>
        <end position="39"/>
    </location>
</feature>
<evidence type="ECO:0000313" key="7">
    <source>
        <dbReference type="EMBL" id="RZO27726.1"/>
    </source>
</evidence>
<reference evidence="7 8" key="1">
    <citation type="submission" date="2019-02" db="EMBL/GenBank/DDBJ databases">
        <title>Prokaryotic population dynamics and viral predation in marine succession experiment using metagenomics: the confinement effect.</title>
        <authorList>
            <person name="Haro-Moreno J.M."/>
            <person name="Rodriguez-Valera F."/>
            <person name="Lopez-Perez M."/>
        </authorList>
    </citation>
    <scope>NUCLEOTIDE SEQUENCE [LARGE SCALE GENOMIC DNA]</scope>
    <source>
        <strain evidence="7">MED-G160</strain>
    </source>
</reference>
<dbReference type="GO" id="GO:0016020">
    <property type="term" value="C:membrane"/>
    <property type="evidence" value="ECO:0007669"/>
    <property type="project" value="UniProtKB-SubCell"/>
</dbReference>
<evidence type="ECO:0000256" key="3">
    <source>
        <dbReference type="ARBA" id="ARBA00022692"/>
    </source>
</evidence>
<feature type="transmembrane region" description="Helical" evidence="6">
    <location>
        <begin position="45"/>
        <end position="67"/>
    </location>
</feature>
<keyword evidence="5 6" id="KW-0472">Membrane</keyword>
<keyword evidence="3 6" id="KW-0812">Transmembrane</keyword>
<evidence type="ECO:0000256" key="1">
    <source>
        <dbReference type="ARBA" id="ARBA00004141"/>
    </source>
</evidence>
<sequence length="215" mass="23949">MNMFKLEFLKLRKKTRSWLGPILVFWLIMLAYPLTVEFLRDKLEIGFFSVLWIAILISMMLATEGIFSEDYNDGSLEQTLIKNPSFSIIIVTKIFTHWLLIGLPISILSFVFSLGTTEDLSLSLSILPLAIISSYIFLNLFVLGNALSLNKGSVLGALVTMPLALPVLIVLGKGLIAIQLDINYQSFIFLLLGSLSIIIVAIPIVVSYVIKAHLE</sequence>
<protein>
    <submittedName>
        <fullName evidence="7">Heme transporter CcmB</fullName>
    </submittedName>
</protein>
<feature type="transmembrane region" description="Helical" evidence="6">
    <location>
        <begin position="88"/>
        <end position="114"/>
    </location>
</feature>
<dbReference type="InterPro" id="IPR003544">
    <property type="entry name" value="Cyt_c_biogenesis_CcmB"/>
</dbReference>
<accession>A0A520N2Q9</accession>
<comment type="subcellular location">
    <subcellularLocation>
        <location evidence="1">Membrane</location>
        <topology evidence="1">Multi-pass membrane protein</topology>
    </subcellularLocation>
</comment>
<dbReference type="PRINTS" id="PR01414">
    <property type="entry name" value="CCMBBIOGNSIS"/>
</dbReference>
<feature type="transmembrane region" description="Helical" evidence="6">
    <location>
        <begin position="120"/>
        <end position="142"/>
    </location>
</feature>
<comment type="similarity">
    <text evidence="2">Belongs to the CcmB/CycW/HelB family.</text>
</comment>
<evidence type="ECO:0000256" key="5">
    <source>
        <dbReference type="ARBA" id="ARBA00023136"/>
    </source>
</evidence>
<dbReference type="GO" id="GO:0017004">
    <property type="term" value="P:cytochrome complex assembly"/>
    <property type="evidence" value="ECO:0007669"/>
    <property type="project" value="InterPro"/>
</dbReference>
<evidence type="ECO:0000256" key="4">
    <source>
        <dbReference type="ARBA" id="ARBA00022989"/>
    </source>
</evidence>